<feature type="domain" description="Cyclin-like" evidence="5">
    <location>
        <begin position="210"/>
        <end position="300"/>
    </location>
</feature>
<dbReference type="CDD" id="cd20529">
    <property type="entry name" value="CYCLIN_CCNJ-like_rpt2"/>
    <property type="match status" value="1"/>
</dbReference>
<reference evidence="8" key="2">
    <citation type="submission" date="2010-04" db="EMBL/GenBank/DDBJ databases">
        <authorList>
            <person name="Buell R."/>
            <person name="Hamilton J."/>
            <person name="Hostetler J."/>
        </authorList>
    </citation>
    <scope>NUCLEOTIDE SEQUENCE [LARGE SCALE GENOMIC DNA]</scope>
    <source>
        <strain evidence="8">DAOM:BR144</strain>
    </source>
</reference>
<dbReference type="InterPro" id="IPR046965">
    <property type="entry name" value="Cyclin_A/B-like"/>
</dbReference>
<dbReference type="HOGENOM" id="CLU_063883_1_0_1"/>
<evidence type="ECO:0000256" key="4">
    <source>
        <dbReference type="RuleBase" id="RU000383"/>
    </source>
</evidence>
<evidence type="ECO:0000259" key="6">
    <source>
        <dbReference type="SMART" id="SM01332"/>
    </source>
</evidence>
<organism evidence="7 8">
    <name type="scientific">Globisporangium ultimum (strain ATCC 200006 / CBS 805.95 / DAOM BR144)</name>
    <name type="common">Pythium ultimum</name>
    <dbReference type="NCBI Taxonomy" id="431595"/>
    <lineage>
        <taxon>Eukaryota</taxon>
        <taxon>Sar</taxon>
        <taxon>Stramenopiles</taxon>
        <taxon>Oomycota</taxon>
        <taxon>Peronosporomycetes</taxon>
        <taxon>Pythiales</taxon>
        <taxon>Pythiaceae</taxon>
        <taxon>Globisporangium</taxon>
    </lineage>
</organism>
<dbReference type="GO" id="GO:0044772">
    <property type="term" value="P:mitotic cell cycle phase transition"/>
    <property type="evidence" value="ECO:0007669"/>
    <property type="project" value="InterPro"/>
</dbReference>
<dbReference type="Gene3D" id="1.10.472.10">
    <property type="entry name" value="Cyclin-like"/>
    <property type="match status" value="2"/>
</dbReference>
<dbReference type="VEuPathDB" id="FungiDB:PYU1_G002240"/>
<dbReference type="Proteomes" id="UP000019132">
    <property type="component" value="Unassembled WGS sequence"/>
</dbReference>
<dbReference type="OMA" id="WDLCLPT"/>
<feature type="domain" description="Cyclin-like" evidence="5">
    <location>
        <begin position="75"/>
        <end position="162"/>
    </location>
</feature>
<dbReference type="GO" id="GO:0051301">
    <property type="term" value="P:cell division"/>
    <property type="evidence" value="ECO:0007669"/>
    <property type="project" value="UniProtKB-KW"/>
</dbReference>
<accession>K3WBA2</accession>
<sequence length="324" mass="37358">MAMEWEDDASLACDESFDESYYDAAMHVDIEEETRLALEDLDIDMVYRAMLRQELARPDYSRKYEYLKYRRILVDWMSEVGEEMQVRKETVHTAIAYLERVLATGQMPSKDRFQLLALSCILIASKYLGPEEEVPPISEFWEFGNRCYSYEEIHEMELITLSKLQWSLTALTPIHFTRYYLSQSVLFCDDEIQGTDMVEEALEYYQKYNEFFVDLCLQGTILLLPRPFPGSAPRCSHSKSINLCTAEYQFQAYRPSLVAAAILAASRKALGMSPLWREELTVLTGYGEAQVEPCFCAIWSHYVSTFGDKNASVRECSPTGVADF</sequence>
<proteinExistence type="inferred from homology"/>
<dbReference type="PIRSF" id="PIRSF001771">
    <property type="entry name" value="Cyclin_A_B_D_E"/>
    <property type="match status" value="1"/>
</dbReference>
<evidence type="ECO:0000313" key="8">
    <source>
        <dbReference type="Proteomes" id="UP000019132"/>
    </source>
</evidence>
<dbReference type="SMART" id="SM01332">
    <property type="entry name" value="Cyclin_C"/>
    <property type="match status" value="1"/>
</dbReference>
<dbReference type="eggNOG" id="KOG0654">
    <property type="taxonomic scope" value="Eukaryota"/>
</dbReference>
<keyword evidence="8" id="KW-1185">Reference proteome</keyword>
<dbReference type="Pfam" id="PF02984">
    <property type="entry name" value="Cyclin_C"/>
    <property type="match status" value="1"/>
</dbReference>
<dbReference type="InterPro" id="IPR039361">
    <property type="entry name" value="Cyclin"/>
</dbReference>
<name>K3WBA2_GLOUD</name>
<evidence type="ECO:0008006" key="9">
    <source>
        <dbReference type="Google" id="ProtNLM"/>
    </source>
</evidence>
<dbReference type="GO" id="GO:0016538">
    <property type="term" value="F:cyclin-dependent protein serine/threonine kinase regulator activity"/>
    <property type="evidence" value="ECO:0007669"/>
    <property type="project" value="InterPro"/>
</dbReference>
<protein>
    <recommendedName>
        <fullName evidence="9">Cyclin N-terminal domain-containing protein</fullName>
    </recommendedName>
</protein>
<reference evidence="8" key="1">
    <citation type="journal article" date="2010" name="Genome Biol.">
        <title>Genome sequence of the necrotrophic plant pathogen Pythium ultimum reveals original pathogenicity mechanisms and effector repertoire.</title>
        <authorList>
            <person name="Levesque C.A."/>
            <person name="Brouwer H."/>
            <person name="Cano L."/>
            <person name="Hamilton J.P."/>
            <person name="Holt C."/>
            <person name="Huitema E."/>
            <person name="Raffaele S."/>
            <person name="Robideau G.P."/>
            <person name="Thines M."/>
            <person name="Win J."/>
            <person name="Zerillo M.M."/>
            <person name="Beakes G.W."/>
            <person name="Boore J.L."/>
            <person name="Busam D."/>
            <person name="Dumas B."/>
            <person name="Ferriera S."/>
            <person name="Fuerstenberg S.I."/>
            <person name="Gachon C.M."/>
            <person name="Gaulin E."/>
            <person name="Govers F."/>
            <person name="Grenville-Briggs L."/>
            <person name="Horner N."/>
            <person name="Hostetler J."/>
            <person name="Jiang R.H."/>
            <person name="Johnson J."/>
            <person name="Krajaejun T."/>
            <person name="Lin H."/>
            <person name="Meijer H.J."/>
            <person name="Moore B."/>
            <person name="Morris P."/>
            <person name="Phuntmart V."/>
            <person name="Puiu D."/>
            <person name="Shetty J."/>
            <person name="Stajich J.E."/>
            <person name="Tripathy S."/>
            <person name="Wawra S."/>
            <person name="van West P."/>
            <person name="Whitty B.R."/>
            <person name="Coutinho P.M."/>
            <person name="Henrissat B."/>
            <person name="Martin F."/>
            <person name="Thomas P.D."/>
            <person name="Tyler B.M."/>
            <person name="De Vries R.P."/>
            <person name="Kamoun S."/>
            <person name="Yandell M."/>
            <person name="Tisserat N."/>
            <person name="Buell C.R."/>
        </authorList>
    </citation>
    <scope>NUCLEOTIDE SEQUENCE</scope>
    <source>
        <strain evidence="8">DAOM:BR144</strain>
    </source>
</reference>
<dbReference type="SMART" id="SM00385">
    <property type="entry name" value="CYCLIN"/>
    <property type="match status" value="2"/>
</dbReference>
<reference evidence="7" key="3">
    <citation type="submission" date="2014-11" db="UniProtKB">
        <authorList>
            <consortium name="EnsemblProtists"/>
        </authorList>
    </citation>
    <scope>IDENTIFICATION</scope>
    <source>
        <strain evidence="7">DAOM BR144</strain>
    </source>
</reference>
<keyword evidence="3" id="KW-0131">Cell cycle</keyword>
<dbReference type="GO" id="GO:0051726">
    <property type="term" value="P:regulation of cell cycle"/>
    <property type="evidence" value="ECO:0007669"/>
    <property type="project" value="UniProtKB-ARBA"/>
</dbReference>
<comment type="similarity">
    <text evidence="4">Belongs to the cyclin family.</text>
</comment>
<evidence type="ECO:0000259" key="5">
    <source>
        <dbReference type="SMART" id="SM00385"/>
    </source>
</evidence>
<dbReference type="Pfam" id="PF00134">
    <property type="entry name" value="Cyclin_N"/>
    <property type="match status" value="1"/>
</dbReference>
<dbReference type="AlphaFoldDB" id="K3WBA2"/>
<keyword evidence="1" id="KW-0132">Cell division</keyword>
<dbReference type="PANTHER" id="PTHR10177">
    <property type="entry name" value="CYCLINS"/>
    <property type="match status" value="1"/>
</dbReference>
<evidence type="ECO:0000256" key="1">
    <source>
        <dbReference type="ARBA" id="ARBA00022618"/>
    </source>
</evidence>
<keyword evidence="2 4" id="KW-0195">Cyclin</keyword>
<dbReference type="InterPro" id="IPR004367">
    <property type="entry name" value="Cyclin_C-dom"/>
</dbReference>
<dbReference type="FunFam" id="1.10.472.10:FF:000010">
    <property type="entry name" value="G1/S-specific cyclin Cln1"/>
    <property type="match status" value="1"/>
</dbReference>
<dbReference type="InterPro" id="IPR006671">
    <property type="entry name" value="Cyclin_N"/>
</dbReference>
<dbReference type="InParanoid" id="K3WBA2"/>
<dbReference type="STRING" id="431595.K3WBA2"/>
<dbReference type="EnsemblProtists" id="PYU1_T002243">
    <property type="protein sequence ID" value="PYU1_T002243"/>
    <property type="gene ID" value="PYU1_G002240"/>
</dbReference>
<evidence type="ECO:0000256" key="2">
    <source>
        <dbReference type="ARBA" id="ARBA00023127"/>
    </source>
</evidence>
<feature type="domain" description="Cyclin C-terminal" evidence="6">
    <location>
        <begin position="171"/>
        <end position="319"/>
    </location>
</feature>
<evidence type="ECO:0000313" key="7">
    <source>
        <dbReference type="EnsemblProtists" id="PYU1_T002243"/>
    </source>
</evidence>
<dbReference type="SUPFAM" id="SSF47954">
    <property type="entry name" value="Cyclin-like"/>
    <property type="match status" value="2"/>
</dbReference>
<dbReference type="InterPro" id="IPR013763">
    <property type="entry name" value="Cyclin-like_dom"/>
</dbReference>
<dbReference type="InterPro" id="IPR036915">
    <property type="entry name" value="Cyclin-like_sf"/>
</dbReference>
<evidence type="ECO:0000256" key="3">
    <source>
        <dbReference type="ARBA" id="ARBA00023306"/>
    </source>
</evidence>